<keyword evidence="6" id="KW-1185">Reference proteome</keyword>
<dbReference type="InterPro" id="IPR017896">
    <property type="entry name" value="4Fe4S_Fe-S-bd"/>
</dbReference>
<evidence type="ECO:0000313" key="5">
    <source>
        <dbReference type="EMBL" id="MBC8531504.1"/>
    </source>
</evidence>
<dbReference type="EMBL" id="JACRSR010000002">
    <property type="protein sequence ID" value="MBC8531504.1"/>
    <property type="molecule type" value="Genomic_DNA"/>
</dbReference>
<dbReference type="InterPro" id="IPR017900">
    <property type="entry name" value="4Fe4S_Fe_S_CS"/>
</dbReference>
<dbReference type="InterPro" id="IPR036812">
    <property type="entry name" value="NAD(P)_OxRdtase_dom_sf"/>
</dbReference>
<proteinExistence type="predicted"/>
<dbReference type="SUPFAM" id="SSF46548">
    <property type="entry name" value="alpha-helical ferredoxin"/>
    <property type="match status" value="1"/>
</dbReference>
<evidence type="ECO:0000256" key="1">
    <source>
        <dbReference type="ARBA" id="ARBA00022723"/>
    </source>
</evidence>
<dbReference type="PROSITE" id="PS51379">
    <property type="entry name" value="4FE4S_FER_2"/>
    <property type="match status" value="1"/>
</dbReference>
<organism evidence="5 6">
    <name type="scientific">Gehongia tenuis</name>
    <dbReference type="NCBI Taxonomy" id="2763655"/>
    <lineage>
        <taxon>Bacteria</taxon>
        <taxon>Bacillati</taxon>
        <taxon>Bacillota</taxon>
        <taxon>Clostridia</taxon>
        <taxon>Christensenellales</taxon>
        <taxon>Christensenellaceae</taxon>
        <taxon>Gehongia</taxon>
    </lineage>
</organism>
<dbReference type="Pfam" id="PF00248">
    <property type="entry name" value="Aldo_ket_red"/>
    <property type="match status" value="1"/>
</dbReference>
<evidence type="ECO:0000256" key="3">
    <source>
        <dbReference type="ARBA" id="ARBA00023014"/>
    </source>
</evidence>
<accession>A0A926D4Y6</accession>
<dbReference type="PROSITE" id="PS00198">
    <property type="entry name" value="4FE4S_FER_1"/>
    <property type="match status" value="1"/>
</dbReference>
<dbReference type="CDD" id="cd19096">
    <property type="entry name" value="AKR_Fe-S_oxidoreductase"/>
    <property type="match status" value="1"/>
</dbReference>
<dbReference type="GO" id="GO:0051536">
    <property type="term" value="F:iron-sulfur cluster binding"/>
    <property type="evidence" value="ECO:0007669"/>
    <property type="project" value="UniProtKB-KW"/>
</dbReference>
<dbReference type="SUPFAM" id="SSF51430">
    <property type="entry name" value="NAD(P)-linked oxidoreductase"/>
    <property type="match status" value="1"/>
</dbReference>
<reference evidence="5" key="1">
    <citation type="submission" date="2020-08" db="EMBL/GenBank/DDBJ databases">
        <title>Genome public.</title>
        <authorList>
            <person name="Liu C."/>
            <person name="Sun Q."/>
        </authorList>
    </citation>
    <scope>NUCLEOTIDE SEQUENCE</scope>
    <source>
        <strain evidence="5">NSJ-53</strain>
    </source>
</reference>
<evidence type="ECO:0000256" key="2">
    <source>
        <dbReference type="ARBA" id="ARBA00023004"/>
    </source>
</evidence>
<keyword evidence="3" id="KW-0411">Iron-sulfur</keyword>
<dbReference type="GO" id="GO:0046872">
    <property type="term" value="F:metal ion binding"/>
    <property type="evidence" value="ECO:0007669"/>
    <property type="project" value="UniProtKB-KW"/>
</dbReference>
<evidence type="ECO:0000259" key="4">
    <source>
        <dbReference type="PROSITE" id="PS51379"/>
    </source>
</evidence>
<sequence>MEYREFKRLGVKTSLLGFGCMRLPTLTGPADIDEREAVRMIRYGIDRGINYVDTAWGYHEEMSQPLVAKALAGGYRQKTYLATKLPCWLVTKPEDLDFYLNEQLRRCGTDHIDFYLLHALDQGRWNNLMKVDVLHFLERAKRDGRIRFAGFSFHDKLATFKTIVDAYPFDMAQIQLNYLDQDLQAGLEGMRYAAERGTDVVVMEPLKGGQLTHKLPQKALEILDASHENLSAAAWAFKWVAHHPEIKVILSGMSSMEQLEENLRIFEHLPAQNLTALQAQTLEKVRTYLNSRIKVPCTDCQYCLPCPHNVFIPKIFEQYNRGSIFGDYTGPRGFYQSLVGDGQDASACVACGACEAACPQHLSIIELLRKADKALA</sequence>
<dbReference type="Gene3D" id="3.20.20.100">
    <property type="entry name" value="NADP-dependent oxidoreductase domain"/>
    <property type="match status" value="1"/>
</dbReference>
<evidence type="ECO:0000313" key="6">
    <source>
        <dbReference type="Proteomes" id="UP000623172"/>
    </source>
</evidence>
<dbReference type="PANTHER" id="PTHR43312:SF2">
    <property type="entry name" value="OXIDOREDUCTASE"/>
    <property type="match status" value="1"/>
</dbReference>
<dbReference type="Pfam" id="PF13187">
    <property type="entry name" value="Fer4_9"/>
    <property type="match status" value="1"/>
</dbReference>
<dbReference type="AlphaFoldDB" id="A0A926D4Y6"/>
<keyword evidence="2" id="KW-0408">Iron</keyword>
<name>A0A926D4Y6_9FIRM</name>
<dbReference type="InterPro" id="IPR023210">
    <property type="entry name" value="NADP_OxRdtase_dom"/>
</dbReference>
<protein>
    <submittedName>
        <fullName evidence="5">Aldo/keto reductase</fullName>
    </submittedName>
</protein>
<dbReference type="InterPro" id="IPR053135">
    <property type="entry name" value="AKR2_Oxidoreductase"/>
</dbReference>
<dbReference type="PANTHER" id="PTHR43312">
    <property type="entry name" value="D-THREO-ALDOSE 1-DEHYDROGENASE"/>
    <property type="match status" value="1"/>
</dbReference>
<keyword evidence="1" id="KW-0479">Metal-binding</keyword>
<dbReference type="Proteomes" id="UP000623172">
    <property type="component" value="Unassembled WGS sequence"/>
</dbReference>
<dbReference type="RefSeq" id="WP_249316114.1">
    <property type="nucleotide sequence ID" value="NZ_JACRSR010000002.1"/>
</dbReference>
<feature type="domain" description="4Fe-4S ferredoxin-type" evidence="4">
    <location>
        <begin position="339"/>
        <end position="370"/>
    </location>
</feature>
<gene>
    <name evidence="5" type="ORF">H8696_06540</name>
</gene>
<comment type="caution">
    <text evidence="5">The sequence shown here is derived from an EMBL/GenBank/DDBJ whole genome shotgun (WGS) entry which is preliminary data.</text>
</comment>